<organism evidence="1 2">
    <name type="scientific">Diploptera punctata</name>
    <name type="common">Pacific beetle cockroach</name>
    <dbReference type="NCBI Taxonomy" id="6984"/>
    <lineage>
        <taxon>Eukaryota</taxon>
        <taxon>Metazoa</taxon>
        <taxon>Ecdysozoa</taxon>
        <taxon>Arthropoda</taxon>
        <taxon>Hexapoda</taxon>
        <taxon>Insecta</taxon>
        <taxon>Pterygota</taxon>
        <taxon>Neoptera</taxon>
        <taxon>Polyneoptera</taxon>
        <taxon>Dictyoptera</taxon>
        <taxon>Blattodea</taxon>
        <taxon>Blaberoidea</taxon>
        <taxon>Blaberidae</taxon>
        <taxon>Diplopterinae</taxon>
        <taxon>Diploptera</taxon>
    </lineage>
</organism>
<evidence type="ECO:0000313" key="2">
    <source>
        <dbReference type="Proteomes" id="UP001233999"/>
    </source>
</evidence>
<comment type="caution">
    <text evidence="1">The sequence shown here is derived from an EMBL/GenBank/DDBJ whole genome shotgun (WGS) entry which is preliminary data.</text>
</comment>
<reference evidence="1" key="2">
    <citation type="submission" date="2023-05" db="EMBL/GenBank/DDBJ databases">
        <authorList>
            <person name="Fouks B."/>
        </authorList>
    </citation>
    <scope>NUCLEOTIDE SEQUENCE</scope>
    <source>
        <strain evidence="1">Stay&amp;Tobe</strain>
        <tissue evidence="1">Testes</tissue>
    </source>
</reference>
<dbReference type="EMBL" id="JASPKZ010004580">
    <property type="protein sequence ID" value="KAJ9589958.1"/>
    <property type="molecule type" value="Genomic_DNA"/>
</dbReference>
<proteinExistence type="predicted"/>
<keyword evidence="2" id="KW-1185">Reference proteome</keyword>
<feature type="non-terminal residue" evidence="1">
    <location>
        <position position="1"/>
    </location>
</feature>
<accession>A0AAD8A1X8</accession>
<name>A0AAD8A1X8_DIPPU</name>
<reference evidence="1" key="1">
    <citation type="journal article" date="2023" name="IScience">
        <title>Live-bearing cockroach genome reveals convergent evolutionary mechanisms linked to viviparity in insects and beyond.</title>
        <authorList>
            <person name="Fouks B."/>
            <person name="Harrison M.C."/>
            <person name="Mikhailova A.A."/>
            <person name="Marchal E."/>
            <person name="English S."/>
            <person name="Carruthers M."/>
            <person name="Jennings E.C."/>
            <person name="Chiamaka E.L."/>
            <person name="Frigard R.A."/>
            <person name="Pippel M."/>
            <person name="Attardo G.M."/>
            <person name="Benoit J.B."/>
            <person name="Bornberg-Bauer E."/>
            <person name="Tobe S.S."/>
        </authorList>
    </citation>
    <scope>NUCLEOTIDE SEQUENCE</scope>
    <source>
        <strain evidence="1">Stay&amp;Tobe</strain>
    </source>
</reference>
<protein>
    <submittedName>
        <fullName evidence="1">Uncharacterized protein</fullName>
    </submittedName>
</protein>
<sequence>KEEIIQDIKEKYITMCALSETKRQEKINSKVKSNNNIQMDVWNRLLREGETRMRLPNLLTTFEIVQRRPSVRTVRFHVIL</sequence>
<dbReference type="Proteomes" id="UP001233999">
    <property type="component" value="Unassembled WGS sequence"/>
</dbReference>
<feature type="non-terminal residue" evidence="1">
    <location>
        <position position="80"/>
    </location>
</feature>
<dbReference type="AlphaFoldDB" id="A0AAD8A1X8"/>
<evidence type="ECO:0000313" key="1">
    <source>
        <dbReference type="EMBL" id="KAJ9589958.1"/>
    </source>
</evidence>
<gene>
    <name evidence="1" type="ORF">L9F63_016904</name>
</gene>